<evidence type="ECO:0000313" key="3">
    <source>
        <dbReference type="EMBL" id="GGG66913.1"/>
    </source>
</evidence>
<feature type="chain" id="PRO_5046179998" description="Lipid/polyisoprenoid-binding YceI-like domain-containing protein" evidence="1">
    <location>
        <begin position="37"/>
        <end position="197"/>
    </location>
</feature>
<dbReference type="Pfam" id="PF04264">
    <property type="entry name" value="YceI"/>
    <property type="match status" value="1"/>
</dbReference>
<name>A0ABQ1X8R5_9FLAO</name>
<keyword evidence="4" id="KW-1185">Reference proteome</keyword>
<dbReference type="InterPro" id="IPR007372">
    <property type="entry name" value="Lipid/polyisoprenoid-bd_YceI"/>
</dbReference>
<reference evidence="4" key="1">
    <citation type="journal article" date="2019" name="Int. J. Syst. Evol. Microbiol.">
        <title>The Global Catalogue of Microorganisms (GCM) 10K type strain sequencing project: providing services to taxonomists for standard genome sequencing and annotation.</title>
        <authorList>
            <consortium name="The Broad Institute Genomics Platform"/>
            <consortium name="The Broad Institute Genome Sequencing Center for Infectious Disease"/>
            <person name="Wu L."/>
            <person name="Ma J."/>
        </authorList>
    </citation>
    <scope>NUCLEOTIDE SEQUENCE [LARGE SCALE GENOMIC DNA]</scope>
    <source>
        <strain evidence="4">CCM 8490</strain>
    </source>
</reference>
<evidence type="ECO:0000313" key="4">
    <source>
        <dbReference type="Proteomes" id="UP000658202"/>
    </source>
</evidence>
<evidence type="ECO:0000256" key="1">
    <source>
        <dbReference type="SAM" id="SignalP"/>
    </source>
</evidence>
<feature type="signal peptide" evidence="1">
    <location>
        <begin position="1"/>
        <end position="36"/>
    </location>
</feature>
<organism evidence="3 4">
    <name type="scientific">Epilithonimonas arachidiradicis</name>
    <dbReference type="NCBI Taxonomy" id="1617282"/>
    <lineage>
        <taxon>Bacteria</taxon>
        <taxon>Pseudomonadati</taxon>
        <taxon>Bacteroidota</taxon>
        <taxon>Flavobacteriia</taxon>
        <taxon>Flavobacteriales</taxon>
        <taxon>Weeksellaceae</taxon>
        <taxon>Chryseobacterium group</taxon>
        <taxon>Epilithonimonas</taxon>
    </lineage>
</organism>
<dbReference type="SUPFAM" id="SSF101874">
    <property type="entry name" value="YceI-like"/>
    <property type="match status" value="1"/>
</dbReference>
<keyword evidence="1" id="KW-0732">Signal</keyword>
<gene>
    <name evidence="3" type="ORF">GCM10007332_32150</name>
</gene>
<dbReference type="EMBL" id="BMCW01000010">
    <property type="protein sequence ID" value="GGG66913.1"/>
    <property type="molecule type" value="Genomic_DNA"/>
</dbReference>
<sequence length="197" mass="22162">MESRWFTGKLIYKQMKKMKALVFFMGIILTSNFAFAQKYSTKTGKITFEASVPLFEDVYAENNNSTAIMNADTGDIASLAMVNGFTFKVSLMQEHFNENYAESAKYPKTSFKGKIQNFNKSDLSAKPKTYTISGTLNFHGVDNAVQSMANIYLKDDKIVVQGKFVAKTADYKVKIPKMVAAKVAENVNVNYNFLLQK</sequence>
<dbReference type="Gene3D" id="2.40.128.110">
    <property type="entry name" value="Lipid/polyisoprenoid-binding, YceI-like"/>
    <property type="match status" value="1"/>
</dbReference>
<dbReference type="InterPro" id="IPR036761">
    <property type="entry name" value="TTHA0802/YceI-like_sf"/>
</dbReference>
<evidence type="ECO:0000259" key="2">
    <source>
        <dbReference type="Pfam" id="PF04264"/>
    </source>
</evidence>
<proteinExistence type="predicted"/>
<accession>A0ABQ1X8R5</accession>
<comment type="caution">
    <text evidence="3">The sequence shown here is derived from an EMBL/GenBank/DDBJ whole genome shotgun (WGS) entry which is preliminary data.</text>
</comment>
<protein>
    <recommendedName>
        <fullName evidence="2">Lipid/polyisoprenoid-binding YceI-like domain-containing protein</fullName>
    </recommendedName>
</protein>
<dbReference type="Proteomes" id="UP000658202">
    <property type="component" value="Unassembled WGS sequence"/>
</dbReference>
<feature type="domain" description="Lipid/polyisoprenoid-binding YceI-like" evidence="2">
    <location>
        <begin position="75"/>
        <end position="192"/>
    </location>
</feature>